<dbReference type="Pfam" id="PF07690">
    <property type="entry name" value="MFS_1"/>
    <property type="match status" value="1"/>
</dbReference>
<evidence type="ECO:0000256" key="6">
    <source>
        <dbReference type="ARBA" id="ARBA00023136"/>
    </source>
</evidence>
<dbReference type="InterPro" id="IPR011701">
    <property type="entry name" value="MFS"/>
</dbReference>
<dbReference type="Proteomes" id="UP000826195">
    <property type="component" value="Unassembled WGS sequence"/>
</dbReference>
<feature type="transmembrane region" description="Helical" evidence="7">
    <location>
        <begin position="428"/>
        <end position="447"/>
    </location>
</feature>
<feature type="transmembrane region" description="Helical" evidence="7">
    <location>
        <begin position="219"/>
        <end position="240"/>
    </location>
</feature>
<dbReference type="PANTHER" id="PTHR23511:SF38">
    <property type="entry name" value="SYNAPTIC VESICLE 2-RELATED PROTEIN-LIKE PROTEIN"/>
    <property type="match status" value="1"/>
</dbReference>
<comment type="caution">
    <text evidence="9">The sequence shown here is derived from an EMBL/GenBank/DDBJ whole genome shotgun (WGS) entry which is preliminary data.</text>
</comment>
<feature type="transmembrane region" description="Helical" evidence="7">
    <location>
        <begin position="459"/>
        <end position="480"/>
    </location>
</feature>
<organism evidence="9 10">
    <name type="scientific">Cotesia glomerata</name>
    <name type="common">Lepidopteran parasitic wasp</name>
    <name type="synonym">Apanteles glomeratus</name>
    <dbReference type="NCBI Taxonomy" id="32391"/>
    <lineage>
        <taxon>Eukaryota</taxon>
        <taxon>Metazoa</taxon>
        <taxon>Ecdysozoa</taxon>
        <taxon>Arthropoda</taxon>
        <taxon>Hexapoda</taxon>
        <taxon>Insecta</taxon>
        <taxon>Pterygota</taxon>
        <taxon>Neoptera</taxon>
        <taxon>Endopterygota</taxon>
        <taxon>Hymenoptera</taxon>
        <taxon>Apocrita</taxon>
        <taxon>Ichneumonoidea</taxon>
        <taxon>Braconidae</taxon>
        <taxon>Microgastrinae</taxon>
        <taxon>Cotesia</taxon>
    </lineage>
</organism>
<evidence type="ECO:0000313" key="10">
    <source>
        <dbReference type="Proteomes" id="UP000826195"/>
    </source>
</evidence>
<sequence length="555" mass="60964">MGTENVKVNSRPSEISIAKIAQDLINAEEDSDQSQAEINTQLAVNATGFGKFNYKVTIVSGLTCMNAGIGINILGLILPSAACDFDMSTVDKGRLNTGFIFGMLCGAYIWGCLADTMGRRHTLLRCLFLQASFDCLASLIPNYWGVFVCKTIVGFALGGQMATLYTYVGEFQPAIYRKKILSTMEIPVVLGIIVASLFGWIIIPITIDVDFGGFFFHSWNLFVIVCSIPTWIIGVCLYFLPETPKYLSEFGMGEELFRVLSKIYFENTGKSPDEYLIELNKCGISSVSQLLNMEAEEKLNESKLTQLNNMLFQQTGILLKPPFLGRTLVVCTIMFSIFSSMYTLMMWFPELFDRFAAFEAAFPNEHASVCRVSEYKITNSTAIKSLNAQDCHKEINTQVYVHTLILGVASVPIAVLFPMFVNRIGFKISLAVGMVICAASTVGLFFVRSSLENLVLSSLFEALISVCSTVICCVVVEIFPTKLRATAAALGSLSARSGALIGNTAFSYLIDHYCVILISCLTGQLIVGGIMSLFLPNQKKLHTPKKKISEANSQA</sequence>
<keyword evidence="4 7" id="KW-0812">Transmembrane</keyword>
<accession>A0AAV7IXZ0</accession>
<dbReference type="InterPro" id="IPR036259">
    <property type="entry name" value="MFS_trans_sf"/>
</dbReference>
<reference evidence="9 10" key="1">
    <citation type="journal article" date="2021" name="J. Hered.">
        <title>A chromosome-level genome assembly of the parasitoid wasp, Cotesia glomerata (Hymenoptera: Braconidae).</title>
        <authorList>
            <person name="Pinto B.J."/>
            <person name="Weis J.J."/>
            <person name="Gamble T."/>
            <person name="Ode P.J."/>
            <person name="Paul R."/>
            <person name="Zaspel J.M."/>
        </authorList>
    </citation>
    <scope>NUCLEOTIDE SEQUENCE [LARGE SCALE GENOMIC DNA]</scope>
    <source>
        <strain evidence="9">CgM1</strain>
    </source>
</reference>
<keyword evidence="5 7" id="KW-1133">Transmembrane helix</keyword>
<feature type="transmembrane region" description="Helical" evidence="7">
    <location>
        <begin position="516"/>
        <end position="536"/>
    </location>
</feature>
<evidence type="ECO:0000256" key="3">
    <source>
        <dbReference type="ARBA" id="ARBA00022448"/>
    </source>
</evidence>
<evidence type="ECO:0000256" key="5">
    <source>
        <dbReference type="ARBA" id="ARBA00022989"/>
    </source>
</evidence>
<dbReference type="PANTHER" id="PTHR23511">
    <property type="entry name" value="SYNAPTIC VESICLE GLYCOPROTEIN 2"/>
    <property type="match status" value="1"/>
</dbReference>
<dbReference type="InterPro" id="IPR020846">
    <property type="entry name" value="MFS_dom"/>
</dbReference>
<dbReference type="EMBL" id="JAHXZJ010000374">
    <property type="protein sequence ID" value="KAH0560590.1"/>
    <property type="molecule type" value="Genomic_DNA"/>
</dbReference>
<dbReference type="PROSITE" id="PS50850">
    <property type="entry name" value="MFS"/>
    <property type="match status" value="1"/>
</dbReference>
<feature type="transmembrane region" description="Helical" evidence="7">
    <location>
        <begin position="151"/>
        <end position="168"/>
    </location>
</feature>
<comment type="subcellular location">
    <subcellularLocation>
        <location evidence="1">Membrane</location>
        <topology evidence="1">Multi-pass membrane protein</topology>
    </subcellularLocation>
</comment>
<dbReference type="SUPFAM" id="SSF103473">
    <property type="entry name" value="MFS general substrate transporter"/>
    <property type="match status" value="1"/>
</dbReference>
<evidence type="ECO:0000256" key="2">
    <source>
        <dbReference type="ARBA" id="ARBA00008335"/>
    </source>
</evidence>
<dbReference type="PROSITE" id="PS00217">
    <property type="entry name" value="SUGAR_TRANSPORT_2"/>
    <property type="match status" value="1"/>
</dbReference>
<dbReference type="GO" id="GO:0022857">
    <property type="term" value="F:transmembrane transporter activity"/>
    <property type="evidence" value="ECO:0007669"/>
    <property type="project" value="InterPro"/>
</dbReference>
<comment type="similarity">
    <text evidence="2">Belongs to the major facilitator superfamily.</text>
</comment>
<protein>
    <recommendedName>
        <fullName evidence="8">Major facilitator superfamily (MFS) profile domain-containing protein</fullName>
    </recommendedName>
</protein>
<keyword evidence="3" id="KW-0813">Transport</keyword>
<evidence type="ECO:0000256" key="1">
    <source>
        <dbReference type="ARBA" id="ARBA00004141"/>
    </source>
</evidence>
<feature type="transmembrane region" description="Helical" evidence="7">
    <location>
        <begin position="56"/>
        <end position="78"/>
    </location>
</feature>
<name>A0AAV7IXZ0_COTGL</name>
<feature type="transmembrane region" description="Helical" evidence="7">
    <location>
        <begin position="126"/>
        <end position="145"/>
    </location>
</feature>
<feature type="domain" description="Major facilitator superfamily (MFS) profile" evidence="8">
    <location>
        <begin position="56"/>
        <end position="540"/>
    </location>
</feature>
<dbReference type="Gene3D" id="1.20.1250.20">
    <property type="entry name" value="MFS general substrate transporter like domains"/>
    <property type="match status" value="1"/>
</dbReference>
<feature type="transmembrane region" description="Helical" evidence="7">
    <location>
        <begin position="327"/>
        <end position="348"/>
    </location>
</feature>
<evidence type="ECO:0000256" key="7">
    <source>
        <dbReference type="SAM" id="Phobius"/>
    </source>
</evidence>
<proteinExistence type="inferred from homology"/>
<keyword evidence="6 7" id="KW-0472">Membrane</keyword>
<dbReference type="Pfam" id="PF00083">
    <property type="entry name" value="Sugar_tr"/>
    <property type="match status" value="1"/>
</dbReference>
<dbReference type="GO" id="GO:0016020">
    <property type="term" value="C:membrane"/>
    <property type="evidence" value="ECO:0007669"/>
    <property type="project" value="UniProtKB-SubCell"/>
</dbReference>
<evidence type="ECO:0000256" key="4">
    <source>
        <dbReference type="ARBA" id="ARBA00022692"/>
    </source>
</evidence>
<feature type="transmembrane region" description="Helical" evidence="7">
    <location>
        <begin position="98"/>
        <end position="114"/>
    </location>
</feature>
<dbReference type="AlphaFoldDB" id="A0AAV7IXZ0"/>
<feature type="transmembrane region" description="Helical" evidence="7">
    <location>
        <begin position="188"/>
        <end position="207"/>
    </location>
</feature>
<evidence type="ECO:0000259" key="8">
    <source>
        <dbReference type="PROSITE" id="PS50850"/>
    </source>
</evidence>
<gene>
    <name evidence="9" type="ORF">KQX54_006152</name>
</gene>
<dbReference type="InterPro" id="IPR005829">
    <property type="entry name" value="Sugar_transporter_CS"/>
</dbReference>
<keyword evidence="10" id="KW-1185">Reference proteome</keyword>
<feature type="transmembrane region" description="Helical" evidence="7">
    <location>
        <begin position="399"/>
        <end position="421"/>
    </location>
</feature>
<evidence type="ECO:0000313" key="9">
    <source>
        <dbReference type="EMBL" id="KAH0560590.1"/>
    </source>
</evidence>
<dbReference type="InterPro" id="IPR005828">
    <property type="entry name" value="MFS_sugar_transport-like"/>
</dbReference>